<dbReference type="EMBL" id="SJPU01000002">
    <property type="protein sequence ID" value="TWU15196.1"/>
    <property type="molecule type" value="Genomic_DNA"/>
</dbReference>
<proteinExistence type="predicted"/>
<accession>A0A5C6BVF4</accession>
<gene>
    <name evidence="1" type="ORF">Poly21_23890</name>
</gene>
<evidence type="ECO:0000313" key="1">
    <source>
        <dbReference type="EMBL" id="TWU15196.1"/>
    </source>
</evidence>
<reference evidence="1 2" key="1">
    <citation type="journal article" date="2020" name="Antonie Van Leeuwenhoek">
        <title>Rhodopirellula heiligendammensis sp. nov., Rhodopirellula pilleata sp. nov., and Rhodopirellula solitaria sp. nov. isolated from natural or artificial marine surfaces in Northern Germany and California, USA, and emended description of the genus Rhodopirellula.</title>
        <authorList>
            <person name="Kallscheuer N."/>
            <person name="Wiegand S."/>
            <person name="Jogler M."/>
            <person name="Boedeker C."/>
            <person name="Peeters S.H."/>
            <person name="Rast P."/>
            <person name="Heuer A."/>
            <person name="Jetten M.S.M."/>
            <person name="Rohde M."/>
            <person name="Jogler C."/>
        </authorList>
    </citation>
    <scope>NUCLEOTIDE SEQUENCE [LARGE SCALE GENOMIC DNA]</scope>
    <source>
        <strain evidence="1 2">Poly21</strain>
    </source>
</reference>
<keyword evidence="2" id="KW-1185">Reference proteome</keyword>
<dbReference type="Proteomes" id="UP000319908">
    <property type="component" value="Unassembled WGS sequence"/>
</dbReference>
<organism evidence="1 2">
    <name type="scientific">Allorhodopirellula heiligendammensis</name>
    <dbReference type="NCBI Taxonomy" id="2714739"/>
    <lineage>
        <taxon>Bacteria</taxon>
        <taxon>Pseudomonadati</taxon>
        <taxon>Planctomycetota</taxon>
        <taxon>Planctomycetia</taxon>
        <taxon>Pirellulales</taxon>
        <taxon>Pirellulaceae</taxon>
        <taxon>Allorhodopirellula</taxon>
    </lineage>
</organism>
<protein>
    <submittedName>
        <fullName evidence="1">Uncharacterized protein</fullName>
    </submittedName>
</protein>
<comment type="caution">
    <text evidence="1">The sequence shown here is derived from an EMBL/GenBank/DDBJ whole genome shotgun (WGS) entry which is preliminary data.</text>
</comment>
<dbReference type="AlphaFoldDB" id="A0A5C6BVF4"/>
<evidence type="ECO:0000313" key="2">
    <source>
        <dbReference type="Proteomes" id="UP000319908"/>
    </source>
</evidence>
<sequence length="40" mass="4127">MVRMLADEPKLAVDEALRANGGVGLGKSVNAALGSNLKFI</sequence>
<name>A0A5C6BVF4_9BACT</name>